<feature type="compositionally biased region" description="Low complexity" evidence="1">
    <location>
        <begin position="24"/>
        <end position="51"/>
    </location>
</feature>
<proteinExistence type="predicted"/>
<sequence length="126" mass="12246">MRRALALPALVLLTTTAGGLTLPLDAAPTAAETPAPAGGTSDTPTSDSPASRTAHGAPPAHGSADTPSSAPRPAPSAEHAPAATRAPAGPRASSSDVPAVRVPSAPRAPVRRHLPPAVGGPSDGRQ</sequence>
<feature type="non-terminal residue" evidence="3">
    <location>
        <position position="126"/>
    </location>
</feature>
<evidence type="ECO:0000256" key="1">
    <source>
        <dbReference type="SAM" id="MobiDB-lite"/>
    </source>
</evidence>
<protein>
    <submittedName>
        <fullName evidence="3">Uncharacterized protein</fullName>
    </submittedName>
</protein>
<accession>A0A372JFF4</accession>
<keyword evidence="4" id="KW-1185">Reference proteome</keyword>
<evidence type="ECO:0000313" key="4">
    <source>
        <dbReference type="Proteomes" id="UP000261811"/>
    </source>
</evidence>
<dbReference type="Proteomes" id="UP000261811">
    <property type="component" value="Unassembled WGS sequence"/>
</dbReference>
<gene>
    <name evidence="3" type="ORF">DZF91_27175</name>
</gene>
<feature type="signal peptide" evidence="2">
    <location>
        <begin position="1"/>
        <end position="26"/>
    </location>
</feature>
<name>A0A372JFF4_9ACTN</name>
<dbReference type="AlphaFoldDB" id="A0A372JFF4"/>
<evidence type="ECO:0000313" key="3">
    <source>
        <dbReference type="EMBL" id="RFU38536.1"/>
    </source>
</evidence>
<dbReference type="EMBL" id="QURH01000775">
    <property type="protein sequence ID" value="RFU38536.1"/>
    <property type="molecule type" value="Genomic_DNA"/>
</dbReference>
<feature type="compositionally biased region" description="Low complexity" evidence="1">
    <location>
        <begin position="63"/>
        <end position="108"/>
    </location>
</feature>
<organism evidence="3 4">
    <name type="scientific">Actinomadura logoneensis</name>
    <dbReference type="NCBI Taxonomy" id="2293572"/>
    <lineage>
        <taxon>Bacteria</taxon>
        <taxon>Bacillati</taxon>
        <taxon>Actinomycetota</taxon>
        <taxon>Actinomycetes</taxon>
        <taxon>Streptosporangiales</taxon>
        <taxon>Thermomonosporaceae</taxon>
        <taxon>Actinomadura</taxon>
    </lineage>
</organism>
<feature type="chain" id="PRO_5017034952" evidence="2">
    <location>
        <begin position="27"/>
        <end position="126"/>
    </location>
</feature>
<evidence type="ECO:0000256" key="2">
    <source>
        <dbReference type="SAM" id="SignalP"/>
    </source>
</evidence>
<keyword evidence="2" id="KW-0732">Signal</keyword>
<comment type="caution">
    <text evidence="3">The sequence shown here is derived from an EMBL/GenBank/DDBJ whole genome shotgun (WGS) entry which is preliminary data.</text>
</comment>
<reference evidence="3 4" key="1">
    <citation type="submission" date="2018-08" db="EMBL/GenBank/DDBJ databases">
        <title>Actinomadura jelena sp. nov., a novel Actinomycete isolated from soil in Chad.</title>
        <authorList>
            <person name="Shi L."/>
        </authorList>
    </citation>
    <scope>NUCLEOTIDE SEQUENCE [LARGE SCALE GENOMIC DNA]</scope>
    <source>
        <strain evidence="3 4">NEAU-G17</strain>
    </source>
</reference>
<feature type="region of interest" description="Disordered" evidence="1">
    <location>
        <begin position="24"/>
        <end position="126"/>
    </location>
</feature>